<evidence type="ECO:0000313" key="1">
    <source>
        <dbReference type="Proteomes" id="UP000887580"/>
    </source>
</evidence>
<dbReference type="WBParaSite" id="PS1159_v2.g18250.t1">
    <property type="protein sequence ID" value="PS1159_v2.g18250.t1"/>
    <property type="gene ID" value="PS1159_v2.g18250"/>
</dbReference>
<protein>
    <submittedName>
        <fullName evidence="2">Uncharacterized protein</fullName>
    </submittedName>
</protein>
<accession>A0AC35FK75</accession>
<dbReference type="Proteomes" id="UP000887580">
    <property type="component" value="Unplaced"/>
</dbReference>
<evidence type="ECO:0000313" key="2">
    <source>
        <dbReference type="WBParaSite" id="PS1159_v2.g18250.t1"/>
    </source>
</evidence>
<reference evidence="2" key="1">
    <citation type="submission" date="2022-11" db="UniProtKB">
        <authorList>
            <consortium name="WormBaseParasite"/>
        </authorList>
    </citation>
    <scope>IDENTIFICATION</scope>
</reference>
<name>A0AC35FK75_9BILA</name>
<sequence length="99" mass="11718">MYEAALNEYCKAINYANNLQDDNPKKLQLIYEADFGYLEILCEVDKSRILEVLNVFMLKYPIHDQQLDLIKKQNSSHLIAHCYILGNNYFYPKFLVTYT</sequence>
<organism evidence="1 2">
    <name type="scientific">Panagrolaimus sp. PS1159</name>
    <dbReference type="NCBI Taxonomy" id="55785"/>
    <lineage>
        <taxon>Eukaryota</taxon>
        <taxon>Metazoa</taxon>
        <taxon>Ecdysozoa</taxon>
        <taxon>Nematoda</taxon>
        <taxon>Chromadorea</taxon>
        <taxon>Rhabditida</taxon>
        <taxon>Tylenchina</taxon>
        <taxon>Panagrolaimomorpha</taxon>
        <taxon>Panagrolaimoidea</taxon>
        <taxon>Panagrolaimidae</taxon>
        <taxon>Panagrolaimus</taxon>
    </lineage>
</organism>
<proteinExistence type="predicted"/>